<evidence type="ECO:0000313" key="3">
    <source>
        <dbReference type="Proteomes" id="UP000271974"/>
    </source>
</evidence>
<comment type="caution">
    <text evidence="2">The sequence shown here is derived from an EMBL/GenBank/DDBJ whole genome shotgun (WGS) entry which is preliminary data.</text>
</comment>
<accession>A0A433SNZ5</accession>
<sequence>MVPLTLLWLAHLRCLLGQSAGLTVEIKDKVRLGEIINVDVFYQQRFLNTKCFLKLIVNRRPLSDCQIPFKRGKTIENPDSTRMARLETRFLQLEVPTEPHY</sequence>
<gene>
    <name evidence="2" type="ORF">EGW08_021292</name>
</gene>
<reference evidence="2 3" key="1">
    <citation type="submission" date="2019-01" db="EMBL/GenBank/DDBJ databases">
        <title>A draft genome assembly of the solar-powered sea slug Elysia chlorotica.</title>
        <authorList>
            <person name="Cai H."/>
            <person name="Li Q."/>
            <person name="Fang X."/>
            <person name="Li J."/>
            <person name="Curtis N.E."/>
            <person name="Altenburger A."/>
            <person name="Shibata T."/>
            <person name="Feng M."/>
            <person name="Maeda T."/>
            <person name="Schwartz J.A."/>
            <person name="Shigenobu S."/>
            <person name="Lundholm N."/>
            <person name="Nishiyama T."/>
            <person name="Yang H."/>
            <person name="Hasebe M."/>
            <person name="Li S."/>
            <person name="Pierce S.K."/>
            <person name="Wang J."/>
        </authorList>
    </citation>
    <scope>NUCLEOTIDE SEQUENCE [LARGE SCALE GENOMIC DNA]</scope>
    <source>
        <strain evidence="2">EC2010</strain>
        <tissue evidence="2">Whole organism of an adult</tissue>
    </source>
</reference>
<name>A0A433SNZ5_ELYCH</name>
<evidence type="ECO:0008006" key="4">
    <source>
        <dbReference type="Google" id="ProtNLM"/>
    </source>
</evidence>
<proteinExistence type="predicted"/>
<evidence type="ECO:0000313" key="2">
    <source>
        <dbReference type="EMBL" id="RUS70947.1"/>
    </source>
</evidence>
<organism evidence="2 3">
    <name type="scientific">Elysia chlorotica</name>
    <name type="common">Eastern emerald elysia</name>
    <name type="synonym">Sea slug</name>
    <dbReference type="NCBI Taxonomy" id="188477"/>
    <lineage>
        <taxon>Eukaryota</taxon>
        <taxon>Metazoa</taxon>
        <taxon>Spiralia</taxon>
        <taxon>Lophotrochozoa</taxon>
        <taxon>Mollusca</taxon>
        <taxon>Gastropoda</taxon>
        <taxon>Heterobranchia</taxon>
        <taxon>Euthyneura</taxon>
        <taxon>Panpulmonata</taxon>
        <taxon>Sacoglossa</taxon>
        <taxon>Placobranchoidea</taxon>
        <taxon>Plakobranchidae</taxon>
        <taxon>Elysia</taxon>
    </lineage>
</organism>
<feature type="chain" id="PRO_5019187383" description="Arrestin-like N-terminal domain-containing protein" evidence="1">
    <location>
        <begin position="22"/>
        <end position="101"/>
    </location>
</feature>
<dbReference type="EMBL" id="RQTK01001298">
    <property type="protein sequence ID" value="RUS70947.1"/>
    <property type="molecule type" value="Genomic_DNA"/>
</dbReference>
<dbReference type="AlphaFoldDB" id="A0A433SNZ5"/>
<evidence type="ECO:0000256" key="1">
    <source>
        <dbReference type="SAM" id="SignalP"/>
    </source>
</evidence>
<keyword evidence="3" id="KW-1185">Reference proteome</keyword>
<protein>
    <recommendedName>
        <fullName evidence="4">Arrestin-like N-terminal domain-containing protein</fullName>
    </recommendedName>
</protein>
<dbReference type="Proteomes" id="UP000271974">
    <property type="component" value="Unassembled WGS sequence"/>
</dbReference>
<feature type="signal peptide" evidence="1">
    <location>
        <begin position="1"/>
        <end position="21"/>
    </location>
</feature>
<keyword evidence="1" id="KW-0732">Signal</keyword>